<dbReference type="EMBL" id="NRSH01000007">
    <property type="protein sequence ID" value="MBK1725715.1"/>
    <property type="molecule type" value="Genomic_DNA"/>
</dbReference>
<evidence type="ECO:0000313" key="2">
    <source>
        <dbReference type="Proteomes" id="UP000738126"/>
    </source>
</evidence>
<evidence type="ECO:0000313" key="1">
    <source>
        <dbReference type="EMBL" id="MBK1725715.1"/>
    </source>
</evidence>
<comment type="caution">
    <text evidence="1">The sequence shown here is derived from an EMBL/GenBank/DDBJ whole genome shotgun (WGS) entry which is preliminary data.</text>
</comment>
<protein>
    <submittedName>
        <fullName evidence="1">Uncharacterized protein</fullName>
    </submittedName>
</protein>
<proteinExistence type="predicted"/>
<sequence>MMLSTSTLSSMIQSELEAQGFNLSKGEADRLADAVAKAVVEHIQSSAEVPVTSGSSAGTYSVQ</sequence>
<gene>
    <name evidence="1" type="ORF">CKO13_01495</name>
</gene>
<keyword evidence="2" id="KW-1185">Reference proteome</keyword>
<reference evidence="1 2" key="1">
    <citation type="journal article" date="2020" name="Microorganisms">
        <title>Osmotic Adaptation and Compatible Solute Biosynthesis of Phototrophic Bacteria as Revealed from Genome Analyses.</title>
        <authorList>
            <person name="Imhoff J.F."/>
            <person name="Rahn T."/>
            <person name="Kunzel S."/>
            <person name="Keller A."/>
            <person name="Neulinger S.C."/>
        </authorList>
    </citation>
    <scope>NUCLEOTIDE SEQUENCE [LARGE SCALE GENOMIC DNA]</scope>
    <source>
        <strain evidence="1 2">DSM 15116</strain>
    </source>
</reference>
<accession>A0ABS1E1Q4</accession>
<dbReference type="Proteomes" id="UP000738126">
    <property type="component" value="Unassembled WGS sequence"/>
</dbReference>
<name>A0ABS1E1Q4_9GAMM</name>
<organism evidence="1 2">
    <name type="scientific">Halorhodospira neutriphila</name>
    <dbReference type="NCBI Taxonomy" id="168379"/>
    <lineage>
        <taxon>Bacteria</taxon>
        <taxon>Pseudomonadati</taxon>
        <taxon>Pseudomonadota</taxon>
        <taxon>Gammaproteobacteria</taxon>
        <taxon>Chromatiales</taxon>
        <taxon>Ectothiorhodospiraceae</taxon>
        <taxon>Halorhodospira</taxon>
    </lineage>
</organism>